<accession>A0A5C6GD61</accession>
<dbReference type="EMBL" id="SBHS01000008">
    <property type="protein sequence ID" value="TWU75284.1"/>
    <property type="molecule type" value="Genomic_DNA"/>
</dbReference>
<evidence type="ECO:0000313" key="2">
    <source>
        <dbReference type="Proteomes" id="UP000317257"/>
    </source>
</evidence>
<name>A0A5C6GD61_METRR</name>
<organism evidence="1 2">
    <name type="scientific">Metarhizium rileyi (strain RCEF 4871)</name>
    <name type="common">Nomuraea rileyi</name>
    <dbReference type="NCBI Taxonomy" id="1649241"/>
    <lineage>
        <taxon>Eukaryota</taxon>
        <taxon>Fungi</taxon>
        <taxon>Dikarya</taxon>
        <taxon>Ascomycota</taxon>
        <taxon>Pezizomycotina</taxon>
        <taxon>Sordariomycetes</taxon>
        <taxon>Hypocreomycetidae</taxon>
        <taxon>Hypocreales</taxon>
        <taxon>Clavicipitaceae</taxon>
        <taxon>Metarhizium</taxon>
    </lineage>
</organism>
<evidence type="ECO:0008006" key="3">
    <source>
        <dbReference type="Google" id="ProtNLM"/>
    </source>
</evidence>
<dbReference type="SUPFAM" id="SSF53335">
    <property type="entry name" value="S-adenosyl-L-methionine-dependent methyltransferases"/>
    <property type="match status" value="1"/>
</dbReference>
<sequence length="305" mass="35388">MSHDTGETSQQLRVFSRYGRYYGSWQSRKYLCPIDQEETNRLDLFHKLFLVARHDALCVPNLPETRPIRALDLGTGTGIWAFHVAEKQPVIMAVDLHKIQPALIPPGVIIAQFDIEDPCWDRLITDCDIVHMRMLFGSIHHAMWPRIYRNVFDHLLPGSGYVEHVEIDWVPGWEGDYIPNPSALKEWSDLYLRASETFGRNGRLDSATVRRTMESAGFIDFREEIIRCYVNPWMPDRHERELASWFNLGLSRGVEAMSLMPMIEGLGLKQEEVHNLCQRVIKEICVLSHHAFFHVHIWSARKPSN</sequence>
<dbReference type="Pfam" id="PF13489">
    <property type="entry name" value="Methyltransf_23"/>
    <property type="match status" value="1"/>
</dbReference>
<proteinExistence type="predicted"/>
<dbReference type="Proteomes" id="UP000317257">
    <property type="component" value="Unassembled WGS sequence"/>
</dbReference>
<evidence type="ECO:0000313" key="1">
    <source>
        <dbReference type="EMBL" id="TWU75284.1"/>
    </source>
</evidence>
<reference evidence="2" key="1">
    <citation type="submission" date="2018-12" db="EMBL/GenBank/DDBJ databases">
        <title>The complete genome of Metarhizium rileyi, a key fungal pathogen of Lepidoptera.</title>
        <authorList>
            <person name="Binneck E."/>
            <person name="Lastra C.C.L."/>
            <person name="Sosa-Gomez D.R."/>
        </authorList>
    </citation>
    <scope>NUCLEOTIDE SEQUENCE [LARGE SCALE GENOMIC DNA]</scope>
    <source>
        <strain evidence="2">Cep018-CH2</strain>
    </source>
</reference>
<dbReference type="CDD" id="cd02440">
    <property type="entry name" value="AdoMet_MTases"/>
    <property type="match status" value="1"/>
</dbReference>
<gene>
    <name evidence="1" type="ORF">ED733_006300</name>
</gene>
<dbReference type="AlphaFoldDB" id="A0A5C6GD61"/>
<comment type="caution">
    <text evidence="1">The sequence shown here is derived from an EMBL/GenBank/DDBJ whole genome shotgun (WGS) entry which is preliminary data.</text>
</comment>
<dbReference type="Gene3D" id="3.40.50.150">
    <property type="entry name" value="Vaccinia Virus protein VP39"/>
    <property type="match status" value="1"/>
</dbReference>
<protein>
    <recommendedName>
        <fullName evidence="3">Methyl transferase</fullName>
    </recommendedName>
</protein>
<dbReference type="InterPro" id="IPR029063">
    <property type="entry name" value="SAM-dependent_MTases_sf"/>
</dbReference>